<dbReference type="SUPFAM" id="SSF46689">
    <property type="entry name" value="Homeodomain-like"/>
    <property type="match status" value="1"/>
</dbReference>
<dbReference type="PANTHER" id="PTHR43479:SF7">
    <property type="entry name" value="TETR-FAMILY TRANSCRIPTIONAL REGULATOR"/>
    <property type="match status" value="1"/>
</dbReference>
<evidence type="ECO:0000256" key="2">
    <source>
        <dbReference type="PROSITE-ProRule" id="PRU00335"/>
    </source>
</evidence>
<organism evidence="4 5">
    <name type="scientific">Scopulibacillus daqui</name>
    <dbReference type="NCBI Taxonomy" id="1469162"/>
    <lineage>
        <taxon>Bacteria</taxon>
        <taxon>Bacillati</taxon>
        <taxon>Bacillota</taxon>
        <taxon>Bacilli</taxon>
        <taxon>Bacillales</taxon>
        <taxon>Sporolactobacillaceae</taxon>
        <taxon>Scopulibacillus</taxon>
    </lineage>
</organism>
<protein>
    <submittedName>
        <fullName evidence="4">AcrR family transcriptional regulator</fullName>
    </submittedName>
</protein>
<dbReference type="InterPro" id="IPR036271">
    <property type="entry name" value="Tet_transcr_reg_TetR-rel_C_sf"/>
</dbReference>
<dbReference type="Pfam" id="PF21313">
    <property type="entry name" value="EthR_C"/>
    <property type="match status" value="1"/>
</dbReference>
<sequence length="213" mass="24978">MKKEMNRLSSRKLRSIETKHRLLNAGRDIFIKYGFQKATISQMIKQAQTGYGTAYVHFKNKDDILIVLMEDVMNKFYDIAELPFEPKTKQEAYDLIKNQVRLFLKMARNEQSMMQVIEEAIRVSADVYHKWRSIRERFIQRIAQDIACSQKNGLARTDVDRDLVARGWFFANEMYLWEIVRNENTSSIEDVVHNLTEIYTSGLYAGSDSENCV</sequence>
<dbReference type="SUPFAM" id="SSF48498">
    <property type="entry name" value="Tetracyclin repressor-like, C-terminal domain"/>
    <property type="match status" value="1"/>
</dbReference>
<name>A0ABS2PXH8_9BACL</name>
<dbReference type="PRINTS" id="PR00455">
    <property type="entry name" value="HTHTETR"/>
</dbReference>
<comment type="caution">
    <text evidence="4">The sequence shown here is derived from an EMBL/GenBank/DDBJ whole genome shotgun (WGS) entry which is preliminary data.</text>
</comment>
<dbReference type="InterPro" id="IPR049397">
    <property type="entry name" value="EthR_C"/>
</dbReference>
<dbReference type="Gene3D" id="1.10.10.60">
    <property type="entry name" value="Homeodomain-like"/>
    <property type="match status" value="1"/>
</dbReference>
<dbReference type="Gene3D" id="1.10.357.10">
    <property type="entry name" value="Tetracycline Repressor, domain 2"/>
    <property type="match status" value="1"/>
</dbReference>
<dbReference type="InterPro" id="IPR009057">
    <property type="entry name" value="Homeodomain-like_sf"/>
</dbReference>
<reference evidence="4 5" key="1">
    <citation type="submission" date="2021-01" db="EMBL/GenBank/DDBJ databases">
        <title>Genomic Encyclopedia of Type Strains, Phase IV (KMG-IV): sequencing the most valuable type-strain genomes for metagenomic binning, comparative biology and taxonomic classification.</title>
        <authorList>
            <person name="Goeker M."/>
        </authorList>
    </citation>
    <scope>NUCLEOTIDE SEQUENCE [LARGE SCALE GENOMIC DNA]</scope>
    <source>
        <strain evidence="4 5">DSM 28236</strain>
    </source>
</reference>
<keyword evidence="1 2" id="KW-0238">DNA-binding</keyword>
<feature type="domain" description="HTH tetR-type" evidence="3">
    <location>
        <begin position="16"/>
        <end position="76"/>
    </location>
</feature>
<dbReference type="InterPro" id="IPR001647">
    <property type="entry name" value="HTH_TetR"/>
</dbReference>
<evidence type="ECO:0000256" key="1">
    <source>
        <dbReference type="ARBA" id="ARBA00023125"/>
    </source>
</evidence>
<dbReference type="InterPro" id="IPR050624">
    <property type="entry name" value="HTH-type_Tx_Regulator"/>
</dbReference>
<dbReference type="Pfam" id="PF00440">
    <property type="entry name" value="TetR_N"/>
    <property type="match status" value="1"/>
</dbReference>
<dbReference type="Proteomes" id="UP000808914">
    <property type="component" value="Unassembled WGS sequence"/>
</dbReference>
<accession>A0ABS2PXH8</accession>
<evidence type="ECO:0000313" key="5">
    <source>
        <dbReference type="Proteomes" id="UP000808914"/>
    </source>
</evidence>
<proteinExistence type="predicted"/>
<dbReference type="PANTHER" id="PTHR43479">
    <property type="entry name" value="ACREF/ENVCD OPERON REPRESSOR-RELATED"/>
    <property type="match status" value="1"/>
</dbReference>
<gene>
    <name evidence="4" type="ORF">JOD45_000764</name>
</gene>
<dbReference type="PROSITE" id="PS50977">
    <property type="entry name" value="HTH_TETR_2"/>
    <property type="match status" value="1"/>
</dbReference>
<feature type="DNA-binding region" description="H-T-H motif" evidence="2">
    <location>
        <begin position="39"/>
        <end position="58"/>
    </location>
</feature>
<evidence type="ECO:0000313" key="4">
    <source>
        <dbReference type="EMBL" id="MBM7644571.1"/>
    </source>
</evidence>
<evidence type="ECO:0000259" key="3">
    <source>
        <dbReference type="PROSITE" id="PS50977"/>
    </source>
</evidence>
<dbReference type="RefSeq" id="WP_205002529.1">
    <property type="nucleotide sequence ID" value="NZ_JAFBER010000003.1"/>
</dbReference>
<dbReference type="EMBL" id="JAFBER010000003">
    <property type="protein sequence ID" value="MBM7644571.1"/>
    <property type="molecule type" value="Genomic_DNA"/>
</dbReference>
<keyword evidence="5" id="KW-1185">Reference proteome</keyword>